<dbReference type="PANTHER" id="PTHR46825:SF9">
    <property type="entry name" value="BETA-LACTAMASE-RELATED DOMAIN-CONTAINING PROTEIN"/>
    <property type="match status" value="1"/>
</dbReference>
<dbReference type="PANTHER" id="PTHR46825">
    <property type="entry name" value="D-ALANYL-D-ALANINE-CARBOXYPEPTIDASE/ENDOPEPTIDASE AMPH"/>
    <property type="match status" value="1"/>
</dbReference>
<proteinExistence type="predicted"/>
<evidence type="ECO:0000259" key="2">
    <source>
        <dbReference type="Pfam" id="PF00144"/>
    </source>
</evidence>
<dbReference type="InterPro" id="IPR001466">
    <property type="entry name" value="Beta-lactam-related"/>
</dbReference>
<organism evidence="3 4">
    <name type="scientific">Aphanomyces euteiches</name>
    <dbReference type="NCBI Taxonomy" id="100861"/>
    <lineage>
        <taxon>Eukaryota</taxon>
        <taxon>Sar</taxon>
        <taxon>Stramenopiles</taxon>
        <taxon>Oomycota</taxon>
        <taxon>Saprolegniomycetes</taxon>
        <taxon>Saprolegniales</taxon>
        <taxon>Verrucalvaceae</taxon>
        <taxon>Aphanomyces</taxon>
    </lineage>
</organism>
<dbReference type="InterPro" id="IPR050491">
    <property type="entry name" value="AmpC-like"/>
</dbReference>
<feature type="domain" description="Beta-lactamase-related" evidence="2">
    <location>
        <begin position="48"/>
        <end position="387"/>
    </location>
</feature>
<dbReference type="EMBL" id="VJMJ01000103">
    <property type="protein sequence ID" value="KAF0734853.1"/>
    <property type="molecule type" value="Genomic_DNA"/>
</dbReference>
<gene>
    <name evidence="3" type="ORF">Ae201684_008517</name>
</gene>
<dbReference type="AlphaFoldDB" id="A0A6G0X4G5"/>
<sequence>MKSLYLVGFIFAVVALWAVYLPHNAAGESNELHSSRTLSEKKAMTLAFVERMLKEYPLPGVMLSVVYKNETVLAQGVGTTQFGREDTPVAAHTFFQVGSFTKTFTALGIAKLIDEGRMLWNDRVKQHLPWFQLQDKYAEKYTTLADLLSMNSVFGRGAGDSPMFFGVWSTERQIVENLAYYNTSDRPLRAGYAFSNLNFEILGQVIEYATNMTWFDFVKVSILDPLGMNETFGRTGDASPRNELSSGHFSCGNKIVGPFDLNLAQQVKLVPWNGYLAAGSIVSTAQDMAKLSHFFLRQGSGIFKNTKLFQDMTTGHTVIPLNPRLAAMYGLSFNPDGDAMGNGYGFDFVGKLLFGYDFYMKNGGTPSFHLANGFVSSEGLGVVVGTNVIEMDSIPTTNTNLGEAMRSYIMGIFLDIPQDELEAMWTAYESRGKRLVLIFLKAFKQNLWAIIHRVVSSGYYGNATIFRQDSNLILQYGAYSGPLFATEDPSTLIWDVDYNDGTIAFILSKLNTRQPQLAYKDLTFVRVK</sequence>
<dbReference type="Proteomes" id="UP000481153">
    <property type="component" value="Unassembled WGS sequence"/>
</dbReference>
<protein>
    <recommendedName>
        <fullName evidence="2">Beta-lactamase-related domain-containing protein</fullName>
    </recommendedName>
</protein>
<accession>A0A6G0X4G5</accession>
<comment type="caution">
    <text evidence="3">The sequence shown here is derived from an EMBL/GenBank/DDBJ whole genome shotgun (WGS) entry which is preliminary data.</text>
</comment>
<dbReference type="InterPro" id="IPR012338">
    <property type="entry name" value="Beta-lactam/transpept-like"/>
</dbReference>
<keyword evidence="4" id="KW-1185">Reference proteome</keyword>
<feature type="chain" id="PRO_5026231685" description="Beta-lactamase-related domain-containing protein" evidence="1">
    <location>
        <begin position="28"/>
        <end position="528"/>
    </location>
</feature>
<dbReference type="Gene3D" id="3.40.710.10">
    <property type="entry name" value="DD-peptidase/beta-lactamase superfamily"/>
    <property type="match status" value="1"/>
</dbReference>
<evidence type="ECO:0000256" key="1">
    <source>
        <dbReference type="SAM" id="SignalP"/>
    </source>
</evidence>
<evidence type="ECO:0000313" key="3">
    <source>
        <dbReference type="EMBL" id="KAF0734853.1"/>
    </source>
</evidence>
<dbReference type="Pfam" id="PF00144">
    <property type="entry name" value="Beta-lactamase"/>
    <property type="match status" value="1"/>
</dbReference>
<dbReference type="SUPFAM" id="SSF56601">
    <property type="entry name" value="beta-lactamase/transpeptidase-like"/>
    <property type="match status" value="1"/>
</dbReference>
<keyword evidence="1" id="KW-0732">Signal</keyword>
<feature type="signal peptide" evidence="1">
    <location>
        <begin position="1"/>
        <end position="27"/>
    </location>
</feature>
<evidence type="ECO:0000313" key="4">
    <source>
        <dbReference type="Proteomes" id="UP000481153"/>
    </source>
</evidence>
<name>A0A6G0X4G5_9STRA</name>
<reference evidence="3 4" key="1">
    <citation type="submission" date="2019-07" db="EMBL/GenBank/DDBJ databases">
        <title>Genomics analysis of Aphanomyces spp. identifies a new class of oomycete effector associated with host adaptation.</title>
        <authorList>
            <person name="Gaulin E."/>
        </authorList>
    </citation>
    <scope>NUCLEOTIDE SEQUENCE [LARGE SCALE GENOMIC DNA]</scope>
    <source>
        <strain evidence="3 4">ATCC 201684</strain>
    </source>
</reference>
<dbReference type="VEuPathDB" id="FungiDB:AeMF1_010395"/>